<evidence type="ECO:0000313" key="7">
    <source>
        <dbReference type="Proteomes" id="UP001174909"/>
    </source>
</evidence>
<dbReference type="Gene3D" id="3.90.76.10">
    <property type="entry name" value="Dipeptide-binding Protein, Domain 1"/>
    <property type="match status" value="1"/>
</dbReference>
<proteinExistence type="inferred from homology"/>
<evidence type="ECO:0000256" key="1">
    <source>
        <dbReference type="ARBA" id="ARBA00005695"/>
    </source>
</evidence>
<feature type="domain" description="Solute-binding protein family 5" evidence="5">
    <location>
        <begin position="126"/>
        <end position="354"/>
    </location>
</feature>
<comment type="caution">
    <text evidence="6">The sequence shown here is derived from an EMBL/GenBank/DDBJ whole genome shotgun (WGS) entry which is preliminary data.</text>
</comment>
<evidence type="ECO:0000313" key="6">
    <source>
        <dbReference type="EMBL" id="CAI8046722.1"/>
    </source>
</evidence>
<dbReference type="InterPro" id="IPR000914">
    <property type="entry name" value="SBP_5_dom"/>
</dbReference>
<feature type="chain" id="PRO_5041335172" evidence="4">
    <location>
        <begin position="17"/>
        <end position="450"/>
    </location>
</feature>
<dbReference type="PANTHER" id="PTHR30290:SF9">
    <property type="entry name" value="OLIGOPEPTIDE-BINDING PROTEIN APPA"/>
    <property type="match status" value="1"/>
</dbReference>
<sequence>MLLLLFAVACGATATATPVPPTATTAPVADTAAPAATEAPSAQPRATTAAAAPTAVPTAAPAVAAPVPDWVSIGQGKHYNGVIPIATCSKPGFWDVHYGGSSCSTLRPSHPRFNQLLEWNPVQTDEIQGDLAESWEISDDGKLYTFRLHDAQWSDGKPVTAADVVFTLDRIVEPGAIRARTAALRRFYESGTAEAIDAKTVRVPTKIRAVTFMLNMASDYMVMYPKHIVEGQSQDDLNCCPKNLIGSGPWIFKDQILGESYEYEKNPNYFKEGRPFFDGFQAFFIKDKARLMSAFKVGQLSMSYAFFSPSVQPKDLEILEQDTQGRIKKWVILDSSRELYMNVNEPPFDNPKLRDGTHPLSLGGTGYPVRDPSETLTQFFQLPSLRNSYDWSHPRIDELSAIQEAEFDPEKRQAMFKEMADILHQGEGHYVPLIWFPLSGALITGYRISM</sequence>
<evidence type="ECO:0000256" key="3">
    <source>
        <dbReference type="ARBA" id="ARBA00022729"/>
    </source>
</evidence>
<evidence type="ECO:0000259" key="5">
    <source>
        <dbReference type="Pfam" id="PF00496"/>
    </source>
</evidence>
<dbReference type="Proteomes" id="UP001174909">
    <property type="component" value="Unassembled WGS sequence"/>
</dbReference>
<keyword evidence="7" id="KW-1185">Reference proteome</keyword>
<dbReference type="PANTHER" id="PTHR30290">
    <property type="entry name" value="PERIPLASMIC BINDING COMPONENT OF ABC TRANSPORTER"/>
    <property type="match status" value="1"/>
</dbReference>
<dbReference type="Gene3D" id="3.10.105.10">
    <property type="entry name" value="Dipeptide-binding Protein, Domain 3"/>
    <property type="match status" value="2"/>
</dbReference>
<comment type="similarity">
    <text evidence="1">Belongs to the bacterial solute-binding protein 5 family.</text>
</comment>
<keyword evidence="3 4" id="KW-0732">Signal</keyword>
<dbReference type="AlphaFoldDB" id="A0AA35XDD8"/>
<organism evidence="6 7">
    <name type="scientific">Geodia barretti</name>
    <name type="common">Barrett's horny sponge</name>
    <dbReference type="NCBI Taxonomy" id="519541"/>
    <lineage>
        <taxon>Eukaryota</taxon>
        <taxon>Metazoa</taxon>
        <taxon>Porifera</taxon>
        <taxon>Demospongiae</taxon>
        <taxon>Heteroscleromorpha</taxon>
        <taxon>Tetractinellida</taxon>
        <taxon>Astrophorina</taxon>
        <taxon>Geodiidae</taxon>
        <taxon>Geodia</taxon>
    </lineage>
</organism>
<reference evidence="6" key="1">
    <citation type="submission" date="2023-03" db="EMBL/GenBank/DDBJ databases">
        <authorList>
            <person name="Steffen K."/>
            <person name="Cardenas P."/>
        </authorList>
    </citation>
    <scope>NUCLEOTIDE SEQUENCE</scope>
</reference>
<dbReference type="EMBL" id="CASHTH010003584">
    <property type="protein sequence ID" value="CAI8046722.1"/>
    <property type="molecule type" value="Genomic_DNA"/>
</dbReference>
<dbReference type="SUPFAM" id="SSF53850">
    <property type="entry name" value="Periplasmic binding protein-like II"/>
    <property type="match status" value="1"/>
</dbReference>
<name>A0AA35XDD8_GEOBA</name>
<gene>
    <name evidence="6" type="ORF">GBAR_LOCUS25829</name>
</gene>
<keyword evidence="2" id="KW-0813">Transport</keyword>
<feature type="signal peptide" evidence="4">
    <location>
        <begin position="1"/>
        <end position="16"/>
    </location>
</feature>
<dbReference type="Pfam" id="PF00496">
    <property type="entry name" value="SBP_bac_5"/>
    <property type="match status" value="1"/>
</dbReference>
<accession>A0AA35XDD8</accession>
<dbReference type="Gene3D" id="3.40.190.10">
    <property type="entry name" value="Periplasmic binding protein-like II"/>
    <property type="match status" value="1"/>
</dbReference>
<dbReference type="InterPro" id="IPR039424">
    <property type="entry name" value="SBP_5"/>
</dbReference>
<dbReference type="GO" id="GO:0015833">
    <property type="term" value="P:peptide transport"/>
    <property type="evidence" value="ECO:0007669"/>
    <property type="project" value="TreeGrafter"/>
</dbReference>
<dbReference type="CDD" id="cd00995">
    <property type="entry name" value="PBP2_NikA_DppA_OppA_like"/>
    <property type="match status" value="1"/>
</dbReference>
<dbReference type="GO" id="GO:1904680">
    <property type="term" value="F:peptide transmembrane transporter activity"/>
    <property type="evidence" value="ECO:0007669"/>
    <property type="project" value="TreeGrafter"/>
</dbReference>
<evidence type="ECO:0000256" key="2">
    <source>
        <dbReference type="ARBA" id="ARBA00022448"/>
    </source>
</evidence>
<evidence type="ECO:0000256" key="4">
    <source>
        <dbReference type="SAM" id="SignalP"/>
    </source>
</evidence>
<protein>
    <submittedName>
        <fullName evidence="6">Periplasmic oligopeptide-binding protein</fullName>
    </submittedName>
</protein>